<dbReference type="GO" id="GO:0005739">
    <property type="term" value="C:mitochondrion"/>
    <property type="evidence" value="ECO:0007669"/>
    <property type="project" value="UniProtKB-SubCell"/>
</dbReference>
<evidence type="ECO:0000256" key="1">
    <source>
        <dbReference type="ARBA" id="ARBA00007347"/>
    </source>
</evidence>
<name>A0A8T1SLX2_CHESE</name>
<keyword evidence="3" id="KW-0496">Mitochondrion</keyword>
<dbReference type="AlphaFoldDB" id="A0A8T1SLX2"/>
<keyword evidence="5" id="KW-1185">Reference proteome</keyword>
<evidence type="ECO:0000313" key="5">
    <source>
        <dbReference type="Proteomes" id="UP000765507"/>
    </source>
</evidence>
<comment type="caution">
    <text evidence="4">The sequence shown here is derived from an EMBL/GenBank/DDBJ whole genome shotgun (WGS) entry which is preliminary data.</text>
</comment>
<organism evidence="4 5">
    <name type="scientific">Chelydra serpentina</name>
    <name type="common">Snapping turtle</name>
    <name type="synonym">Testudo serpentina</name>
    <dbReference type="NCBI Taxonomy" id="8475"/>
    <lineage>
        <taxon>Eukaryota</taxon>
        <taxon>Metazoa</taxon>
        <taxon>Chordata</taxon>
        <taxon>Craniata</taxon>
        <taxon>Vertebrata</taxon>
        <taxon>Euteleostomi</taxon>
        <taxon>Archelosauria</taxon>
        <taxon>Testudinata</taxon>
        <taxon>Testudines</taxon>
        <taxon>Cryptodira</taxon>
        <taxon>Durocryptodira</taxon>
        <taxon>Americhelydia</taxon>
        <taxon>Chelydroidea</taxon>
        <taxon>Chelydridae</taxon>
        <taxon>Chelydra</taxon>
    </lineage>
</organism>
<dbReference type="OrthoDB" id="6224010at2759"/>
<dbReference type="InterPro" id="IPR013892">
    <property type="entry name" value="Cyt_c_biogenesis_Cmc1-like"/>
</dbReference>
<protein>
    <recommendedName>
        <fullName evidence="3">COX assembly mitochondrial protein</fullName>
    </recommendedName>
</protein>
<dbReference type="Pfam" id="PF08583">
    <property type="entry name" value="Cmc1"/>
    <property type="match status" value="1"/>
</dbReference>
<feature type="non-terminal residue" evidence="4">
    <location>
        <position position="184"/>
    </location>
</feature>
<comment type="subcellular location">
    <subcellularLocation>
        <location evidence="3">Mitochondrion</location>
    </subcellularLocation>
</comment>
<accession>A0A8T1SLX2</accession>
<evidence type="ECO:0000313" key="4">
    <source>
        <dbReference type="EMBL" id="KAG6929697.1"/>
    </source>
</evidence>
<comment type="similarity">
    <text evidence="1 3">Belongs to the CMC family.</text>
</comment>
<dbReference type="EMBL" id="JAHGAV010000167">
    <property type="protein sequence ID" value="KAG6929697.1"/>
    <property type="molecule type" value="Genomic_DNA"/>
</dbReference>
<dbReference type="PANTHER" id="PTHR22977:SF5">
    <property type="entry name" value="COX ASSEMBLY MITOCHONDRIAL PROTEIN HOMOLOG"/>
    <property type="match status" value="1"/>
</dbReference>
<evidence type="ECO:0000256" key="3">
    <source>
        <dbReference type="RuleBase" id="RU364104"/>
    </source>
</evidence>
<keyword evidence="2" id="KW-1015">Disulfide bond</keyword>
<gene>
    <name evidence="4" type="primary">CMC1</name>
    <name evidence="4" type="ORF">G0U57_005042</name>
</gene>
<dbReference type="PROSITE" id="PS51808">
    <property type="entry name" value="CHCH"/>
    <property type="match status" value="1"/>
</dbReference>
<sequence>FLSRAAALCPRPRWRPVVFRPPTRSTGARALLGSSAPLPEACRLLLVIFCACAESVASRKWLCCGAGGGCSEKPHMEPPPGTAEEPELRHVEKDVLIPKMMREKARELCSEKVQAFTKCCQESGFLMVIKCQQENAALKECLTTYYNDPAFYEECKIEYLKQREEFRVTGIPAKQRQQKLPTST</sequence>
<evidence type="ECO:0000256" key="2">
    <source>
        <dbReference type="ARBA" id="ARBA00023157"/>
    </source>
</evidence>
<proteinExistence type="inferred from homology"/>
<reference evidence="4 5" key="1">
    <citation type="journal article" date="2020" name="G3 (Bethesda)">
        <title>Draft Genome of the Common Snapping Turtle, Chelydra serpentina, a Model for Phenotypic Plasticity in Reptiles.</title>
        <authorList>
            <person name="Das D."/>
            <person name="Singh S.K."/>
            <person name="Bierstedt J."/>
            <person name="Erickson A."/>
            <person name="Galli G.L.J."/>
            <person name="Crossley D.A. 2nd"/>
            <person name="Rhen T."/>
        </authorList>
    </citation>
    <scope>NUCLEOTIDE SEQUENCE [LARGE SCALE GENOMIC DNA]</scope>
    <source>
        <strain evidence="4">KW</strain>
    </source>
</reference>
<dbReference type="Proteomes" id="UP000765507">
    <property type="component" value="Unassembled WGS sequence"/>
</dbReference>
<dbReference type="PANTHER" id="PTHR22977">
    <property type="entry name" value="COX ASSEMBLY MITOCHONDRIAL PROTEIN"/>
    <property type="match status" value="1"/>
</dbReference>